<dbReference type="EMBL" id="CP037920">
    <property type="protein sequence ID" value="QDT97488.1"/>
    <property type="molecule type" value="Genomic_DNA"/>
</dbReference>
<dbReference type="AlphaFoldDB" id="A0A517VWW6"/>
<feature type="compositionally biased region" description="Basic residues" evidence="1">
    <location>
        <begin position="1229"/>
        <end position="1240"/>
    </location>
</feature>
<evidence type="ECO:0000313" key="4">
    <source>
        <dbReference type="EMBL" id="QDT97488.1"/>
    </source>
</evidence>
<name>A0A517VWW6_9PLAN</name>
<dbReference type="Proteomes" id="UP000318704">
    <property type="component" value="Chromosome"/>
</dbReference>
<dbReference type="RefSeq" id="WP_144985834.1">
    <property type="nucleotide sequence ID" value="NZ_CP037920.1"/>
</dbReference>
<feature type="signal peptide" evidence="2">
    <location>
        <begin position="1"/>
        <end position="23"/>
    </location>
</feature>
<dbReference type="InterPro" id="IPR003790">
    <property type="entry name" value="GHL10"/>
</dbReference>
<feature type="chain" id="PRO_5021710223" description="Glycosyl hydrolase-like 10 domain-containing protein" evidence="2">
    <location>
        <begin position="24"/>
        <end position="1240"/>
    </location>
</feature>
<dbReference type="KEGG" id="gaw:V144x_29630"/>
<evidence type="ECO:0000256" key="1">
    <source>
        <dbReference type="SAM" id="MobiDB-lite"/>
    </source>
</evidence>
<accession>A0A517VWW6</accession>
<dbReference type="Pfam" id="PF02638">
    <property type="entry name" value="GHL10"/>
    <property type="match status" value="1"/>
</dbReference>
<gene>
    <name evidence="4" type="ORF">V144x_29630</name>
</gene>
<evidence type="ECO:0000259" key="3">
    <source>
        <dbReference type="Pfam" id="PF02638"/>
    </source>
</evidence>
<protein>
    <recommendedName>
        <fullName evidence="3">Glycosyl hydrolase-like 10 domain-containing protein</fullName>
    </recommendedName>
</protein>
<feature type="region of interest" description="Disordered" evidence="1">
    <location>
        <begin position="1212"/>
        <end position="1240"/>
    </location>
</feature>
<keyword evidence="2" id="KW-0732">Signal</keyword>
<dbReference type="Gene3D" id="3.20.20.80">
    <property type="entry name" value="Glycosidases"/>
    <property type="match status" value="1"/>
</dbReference>
<reference evidence="4 5" key="1">
    <citation type="submission" date="2019-03" db="EMBL/GenBank/DDBJ databases">
        <title>Deep-cultivation of Planctomycetes and their phenomic and genomic characterization uncovers novel biology.</title>
        <authorList>
            <person name="Wiegand S."/>
            <person name="Jogler M."/>
            <person name="Boedeker C."/>
            <person name="Pinto D."/>
            <person name="Vollmers J."/>
            <person name="Rivas-Marin E."/>
            <person name="Kohn T."/>
            <person name="Peeters S.H."/>
            <person name="Heuer A."/>
            <person name="Rast P."/>
            <person name="Oberbeckmann S."/>
            <person name="Bunk B."/>
            <person name="Jeske O."/>
            <person name="Meyerdierks A."/>
            <person name="Storesund J.E."/>
            <person name="Kallscheuer N."/>
            <person name="Luecker S."/>
            <person name="Lage O.M."/>
            <person name="Pohl T."/>
            <person name="Merkel B.J."/>
            <person name="Hornburger P."/>
            <person name="Mueller R.-W."/>
            <person name="Bruemmer F."/>
            <person name="Labrenz M."/>
            <person name="Spormann A.M."/>
            <person name="Op den Camp H."/>
            <person name="Overmann J."/>
            <person name="Amann R."/>
            <person name="Jetten M.S.M."/>
            <person name="Mascher T."/>
            <person name="Medema M.H."/>
            <person name="Devos D.P."/>
            <person name="Kaster A.-K."/>
            <person name="Ovreas L."/>
            <person name="Rohde M."/>
            <person name="Galperin M.Y."/>
            <person name="Jogler C."/>
        </authorList>
    </citation>
    <scope>NUCLEOTIDE SEQUENCE [LARGE SCALE GENOMIC DNA]</scope>
    <source>
        <strain evidence="4 5">V144</strain>
    </source>
</reference>
<dbReference type="Gene3D" id="2.60.120.260">
    <property type="entry name" value="Galactose-binding domain-like"/>
    <property type="match status" value="1"/>
</dbReference>
<proteinExistence type="predicted"/>
<feature type="domain" description="Glycosyl hydrolase-like 10" evidence="3">
    <location>
        <begin position="491"/>
        <end position="721"/>
    </location>
</feature>
<organism evidence="4 5">
    <name type="scientific">Gimesia aquarii</name>
    <dbReference type="NCBI Taxonomy" id="2527964"/>
    <lineage>
        <taxon>Bacteria</taxon>
        <taxon>Pseudomonadati</taxon>
        <taxon>Planctomycetota</taxon>
        <taxon>Planctomycetia</taxon>
        <taxon>Planctomycetales</taxon>
        <taxon>Planctomycetaceae</taxon>
        <taxon>Gimesia</taxon>
    </lineage>
</organism>
<evidence type="ECO:0000313" key="5">
    <source>
        <dbReference type="Proteomes" id="UP000318704"/>
    </source>
</evidence>
<sequence precursor="true">MKHYLFLTLVVFFTLLHSPISVPAEQDGLVRVKLRVEWGEQTPRNWNARFDIINGQIDTANSLGVSADESSVISQTKQKVLYRPKTNCVFNSIEFQVRGDVSTQLQVFIQDQNDPQIVMKHQFALKDILTQKQILPISQTNAQLIIQQSPGDAFTLKVSHPHLVFEPNEVIEIQAFPKFLQITDATMGSEMHWSLFRARTKERIASGSIDIMQQNLNALLSEGFGFTVTAPTEGAYDLVVEMDTGHQAFAQFVVISPTKNSPSLQYRINETLPLVDELNLNGIQNHHDLIVRRPHKRFGKSLKSLLKSIPGSTLNKESSLPWSAYHLKIRKTNQPHKLVVTYPIKQQSKLGFSILEPDAAGQLVPVGVDSGVYQSNSTLHNSLQRKSNNAQSEVIFWPRVNNPIILFHSLGSDVPAEIAQIKVYELPLSEGEASPVIDTQVEKKRLVGPYLQKPLLPEIFGATQVLDAMSNRSLDDWQTFYEAGNRLASYLTYHQFNSLLMAVSADGSTIYPSKYLDPTPRYDSGVYHSTGQDLDRKDVLEMLFRIFDREHLALIPELQFSSIIPSLENVISKEPDKAVGIELVNRHGRTWRNSKGTTRGQAPYYNPLNPHVQNEITNIFSELVARYKNHTSFQGVAVQLTLNGYLQLPGLNWGYDDKTVSQFEKETGVKIPKTLNSHKFEKRYQFLTTSALPQWTKWRCQKIKELHQRLAGILLKERPDTRMIFSARKLLPSHSKDGDVVSLLNSGSQFRPVLMAMGLDFSDYHQISNCIVLRPSLYHSSQQKSSIAHVTNNHPTVDDSFKTRINGALFYHSPVEVRIPEFDQISPWQPAFTWLVSQVSPSDATNRIRYVHSISTLDPYVTFDGGWTIPFGQEHSTRSIRTQLQKLPARPFQTVESVEQPVVTRLSRGKDVTYYYLINDFPYACQATVELTVPSKAAIIHLANGEVINTIESLQGTHKYSVSLNAFDFQAFKIQDPQVQIISVDCKVDQNALTDLYTKIDEKKHHLRKLHQSIEKTTAVVLHADFEEGAARDYILAGWEATDQKRKSWTLDRNEAHSGKVSLVLDQMPGNSSLKTNEIPLNQSRYLNMSVWLKTDAKAMQVRIALEAEQNEKLKVQSAIVSVDHQWRKYLFRVKDIPTTQIKNAHILIEKLGPDKLWIDDVNLQIHQISPEDDRQMTKLVSSLSFAWNSQRYLDCYRLLESYWGQFGSEIDSAPTPSRSPNTPPVKHAERRRIRNLIRR</sequence>
<evidence type="ECO:0000256" key="2">
    <source>
        <dbReference type="SAM" id="SignalP"/>
    </source>
</evidence>